<keyword evidence="1" id="KW-0472">Membrane</keyword>
<dbReference type="OrthoDB" id="351217at2157"/>
<name>A0A4C2EII3_9EURY</name>
<dbReference type="EMBL" id="BIXZ01000001">
    <property type="protein sequence ID" value="GCF13130.1"/>
    <property type="molecule type" value="Genomic_DNA"/>
</dbReference>
<dbReference type="RefSeq" id="WP_137682762.1">
    <property type="nucleotide sequence ID" value="NZ_BIXZ01000001.1"/>
</dbReference>
<evidence type="ECO:0000256" key="1">
    <source>
        <dbReference type="SAM" id="Phobius"/>
    </source>
</evidence>
<keyword evidence="1" id="KW-1133">Transmembrane helix</keyword>
<accession>A0A4C2EII3</accession>
<feature type="transmembrane region" description="Helical" evidence="1">
    <location>
        <begin position="20"/>
        <end position="38"/>
    </location>
</feature>
<evidence type="ECO:0000313" key="2">
    <source>
        <dbReference type="EMBL" id="GCF13130.1"/>
    </source>
</evidence>
<dbReference type="Proteomes" id="UP000304382">
    <property type="component" value="Unassembled WGS sequence"/>
</dbReference>
<dbReference type="AlphaFoldDB" id="A0A4C2EII3"/>
<protein>
    <submittedName>
        <fullName evidence="2">Uncharacterized protein</fullName>
    </submittedName>
</protein>
<feature type="transmembrane region" description="Helical" evidence="1">
    <location>
        <begin position="73"/>
        <end position="93"/>
    </location>
</feature>
<evidence type="ECO:0000313" key="3">
    <source>
        <dbReference type="Proteomes" id="UP000304382"/>
    </source>
</evidence>
<keyword evidence="3" id="KW-1185">Reference proteome</keyword>
<organism evidence="2 3">
    <name type="scientific">Haloarcula mannanilytica</name>
    <dbReference type="NCBI Taxonomy" id="2509225"/>
    <lineage>
        <taxon>Archaea</taxon>
        <taxon>Methanobacteriati</taxon>
        <taxon>Methanobacteriota</taxon>
        <taxon>Stenosarchaea group</taxon>
        <taxon>Halobacteria</taxon>
        <taxon>Halobacteriales</taxon>
        <taxon>Haloarculaceae</taxon>
        <taxon>Haloarcula</taxon>
    </lineage>
</organism>
<keyword evidence="1" id="KW-0812">Transmembrane</keyword>
<reference evidence="2 3" key="1">
    <citation type="submission" date="2019-02" db="EMBL/GenBank/DDBJ databases">
        <title>Haloarcula mannanilyticum sp. nov., a mannan degrading haloarchaeon isolated from commercial salt.</title>
        <authorList>
            <person name="Enomoto S."/>
            <person name="Shimane Y."/>
            <person name="Kamekura M."/>
            <person name="Ito T."/>
            <person name="Moriya O."/>
            <person name="Ihara K."/>
            <person name="Takahashi-Ando N."/>
            <person name="Fukushima Y."/>
            <person name="Yoshida Y."/>
            <person name="Usama R."/>
            <person name="Takai K."/>
            <person name="Minegishi H."/>
        </authorList>
    </citation>
    <scope>NUCLEOTIDE SEQUENCE [LARGE SCALE GENOMIC DNA]</scope>
    <source>
        <strain evidence="2 3">MD130-1</strain>
    </source>
</reference>
<gene>
    <name evidence="2" type="ORF">Harman_10650</name>
</gene>
<sequence length="99" mass="10474">MPSLVSEVVFSEPSGRPQTLVQFSSALFFLGLYAYAWSVGNATSSLWLLGMVVGTALSGTAEALPKQHRWVAGVLRLAAILVIVTVLAATVFVPELVVV</sequence>
<dbReference type="InterPro" id="IPR058324">
    <property type="entry name" value="DUF8011"/>
</dbReference>
<proteinExistence type="predicted"/>
<comment type="caution">
    <text evidence="2">The sequence shown here is derived from an EMBL/GenBank/DDBJ whole genome shotgun (WGS) entry which is preliminary data.</text>
</comment>
<dbReference type="Pfam" id="PF26041">
    <property type="entry name" value="DUF8011"/>
    <property type="match status" value="1"/>
</dbReference>